<dbReference type="InterPro" id="IPR036429">
    <property type="entry name" value="SpoA-like_sf"/>
</dbReference>
<dbReference type="Pfam" id="PF01052">
    <property type="entry name" value="FliMN_C"/>
    <property type="match status" value="1"/>
</dbReference>
<evidence type="ECO:0000256" key="8">
    <source>
        <dbReference type="ARBA" id="ARBA00023136"/>
    </source>
</evidence>
<evidence type="ECO:0000256" key="9">
    <source>
        <dbReference type="ARBA" id="ARBA00023143"/>
    </source>
</evidence>
<evidence type="ECO:0000313" key="11">
    <source>
        <dbReference type="EMBL" id="MFC0082735.1"/>
    </source>
</evidence>
<dbReference type="InterPro" id="IPR028976">
    <property type="entry name" value="CheC-like_sf"/>
</dbReference>
<evidence type="ECO:0000256" key="2">
    <source>
        <dbReference type="ARBA" id="ARBA00004202"/>
    </source>
</evidence>
<keyword evidence="12" id="KW-1185">Reference proteome</keyword>
<protein>
    <recommendedName>
        <fullName evidence="4">Flagellar motor switch protein FliM</fullName>
    </recommendedName>
</protein>
<dbReference type="Gene3D" id="2.30.330.10">
    <property type="entry name" value="SpoA-like"/>
    <property type="match status" value="1"/>
</dbReference>
<organism evidence="11 12">
    <name type="scientific">Aciditerrimonas ferrireducens</name>
    <dbReference type="NCBI Taxonomy" id="667306"/>
    <lineage>
        <taxon>Bacteria</taxon>
        <taxon>Bacillati</taxon>
        <taxon>Actinomycetota</taxon>
        <taxon>Acidimicrobiia</taxon>
        <taxon>Acidimicrobiales</taxon>
        <taxon>Acidimicrobiaceae</taxon>
        <taxon>Aciditerrimonas</taxon>
    </lineage>
</organism>
<proteinExistence type="inferred from homology"/>
<evidence type="ECO:0000256" key="6">
    <source>
        <dbReference type="ARBA" id="ARBA00022500"/>
    </source>
</evidence>
<dbReference type="InterPro" id="IPR001689">
    <property type="entry name" value="Flag_FliM"/>
</dbReference>
<name>A0ABV6C4W2_9ACTN</name>
<evidence type="ECO:0000256" key="1">
    <source>
        <dbReference type="ARBA" id="ARBA00004117"/>
    </source>
</evidence>
<evidence type="ECO:0000256" key="5">
    <source>
        <dbReference type="ARBA" id="ARBA00022475"/>
    </source>
</evidence>
<comment type="similarity">
    <text evidence="3">Belongs to the FliM family.</text>
</comment>
<reference evidence="11 12" key="1">
    <citation type="submission" date="2024-09" db="EMBL/GenBank/DDBJ databases">
        <authorList>
            <person name="Sun Q."/>
            <person name="Mori K."/>
        </authorList>
    </citation>
    <scope>NUCLEOTIDE SEQUENCE [LARGE SCALE GENOMIC DNA]</scope>
    <source>
        <strain evidence="11 12">JCM 15389</strain>
    </source>
</reference>
<dbReference type="RefSeq" id="WP_377790367.1">
    <property type="nucleotide sequence ID" value="NZ_JBHLYQ010000145.1"/>
</dbReference>
<dbReference type="SUPFAM" id="SSF101801">
    <property type="entry name" value="Surface presentation of antigens (SPOA)"/>
    <property type="match status" value="1"/>
</dbReference>
<dbReference type="SUPFAM" id="SSF103039">
    <property type="entry name" value="CheC-like"/>
    <property type="match status" value="1"/>
</dbReference>
<keyword evidence="8" id="KW-0472">Membrane</keyword>
<dbReference type="PANTHER" id="PTHR30034">
    <property type="entry name" value="FLAGELLAR MOTOR SWITCH PROTEIN FLIM"/>
    <property type="match status" value="1"/>
</dbReference>
<dbReference type="InterPro" id="IPR001543">
    <property type="entry name" value="FliN-like_C"/>
</dbReference>
<dbReference type="EMBL" id="JBHLYQ010000145">
    <property type="protein sequence ID" value="MFC0082735.1"/>
    <property type="molecule type" value="Genomic_DNA"/>
</dbReference>
<accession>A0ABV6C4W2</accession>
<dbReference type="PIRSF" id="PIRSF002888">
    <property type="entry name" value="FliM"/>
    <property type="match status" value="1"/>
</dbReference>
<feature type="domain" description="Flagellar motor switch protein FliN-like C-terminal" evidence="10">
    <location>
        <begin position="231"/>
        <end position="300"/>
    </location>
</feature>
<keyword evidence="11" id="KW-0969">Cilium</keyword>
<dbReference type="CDD" id="cd17908">
    <property type="entry name" value="FliM"/>
    <property type="match status" value="1"/>
</dbReference>
<evidence type="ECO:0000313" key="12">
    <source>
        <dbReference type="Proteomes" id="UP001589788"/>
    </source>
</evidence>
<gene>
    <name evidence="11" type="ORF">ACFFRE_11390</name>
</gene>
<evidence type="ECO:0000256" key="7">
    <source>
        <dbReference type="ARBA" id="ARBA00022779"/>
    </source>
</evidence>
<evidence type="ECO:0000256" key="4">
    <source>
        <dbReference type="ARBA" id="ARBA00021898"/>
    </source>
</evidence>
<keyword evidence="9" id="KW-0975">Bacterial flagellum</keyword>
<keyword evidence="11" id="KW-0966">Cell projection</keyword>
<keyword evidence="6" id="KW-0145">Chemotaxis</keyword>
<comment type="subcellular location">
    <subcellularLocation>
        <location evidence="1">Bacterial flagellum basal body</location>
    </subcellularLocation>
    <subcellularLocation>
        <location evidence="2">Cell membrane</location>
        <topology evidence="2">Peripheral membrane protein</topology>
    </subcellularLocation>
</comment>
<keyword evidence="5" id="KW-1003">Cell membrane</keyword>
<sequence length="306" mass="33434">MPASEPAPENGGRRVRPYDFQRQEALDRGRLRRLEPVLEVMAHRMAGALTSTLRLASKVEVGELDQQRWEHYAASLPEPTFLCSATVVPYGGRIVLHLPLPLALTAVELRMGGTGRPAPEPRALTEIEQRLVSDVAQRMLAELPPAFAPVLNVSIGALSSVASSMFLQAVKPTEMCLIVALRVVLGDLDGVAASLCVPISVLLPILDALERLDQTEGGESHADASQVRLRERLLEVPVEVVVCFPDVFLPPEELLGLRPGDVVPLHREVDKALQLRAEGEPYRSVRLTARGKRLAAVVVEDEEREA</sequence>
<dbReference type="Pfam" id="PF02154">
    <property type="entry name" value="FliM"/>
    <property type="match status" value="1"/>
</dbReference>
<keyword evidence="7" id="KW-0283">Flagellar rotation</keyword>
<evidence type="ECO:0000259" key="10">
    <source>
        <dbReference type="Pfam" id="PF01052"/>
    </source>
</evidence>
<evidence type="ECO:0000256" key="3">
    <source>
        <dbReference type="ARBA" id="ARBA00011049"/>
    </source>
</evidence>
<comment type="caution">
    <text evidence="11">The sequence shown here is derived from an EMBL/GenBank/DDBJ whole genome shotgun (WGS) entry which is preliminary data.</text>
</comment>
<keyword evidence="11" id="KW-0282">Flagellum</keyword>
<dbReference type="PANTHER" id="PTHR30034:SF6">
    <property type="entry name" value="YOP PROTEINS TRANSLOCATION PROTEIN Q"/>
    <property type="match status" value="1"/>
</dbReference>
<dbReference type="Proteomes" id="UP001589788">
    <property type="component" value="Unassembled WGS sequence"/>
</dbReference>
<dbReference type="Gene3D" id="3.40.1550.10">
    <property type="entry name" value="CheC-like"/>
    <property type="match status" value="1"/>
</dbReference>